<dbReference type="Proteomes" id="UP000319837">
    <property type="component" value="Unassembled WGS sequence"/>
</dbReference>
<dbReference type="InterPro" id="IPR018060">
    <property type="entry name" value="HTH_AraC"/>
</dbReference>
<dbReference type="InterPro" id="IPR037923">
    <property type="entry name" value="HTH-like"/>
</dbReference>
<organism evidence="5 6">
    <name type="scientific">Niallia circulans</name>
    <name type="common">Bacillus circulans</name>
    <dbReference type="NCBI Taxonomy" id="1397"/>
    <lineage>
        <taxon>Bacteria</taxon>
        <taxon>Bacillati</taxon>
        <taxon>Bacillota</taxon>
        <taxon>Bacilli</taxon>
        <taxon>Bacillales</taxon>
        <taxon>Bacillaceae</taxon>
        <taxon>Niallia</taxon>
    </lineage>
</organism>
<keyword evidence="1" id="KW-0805">Transcription regulation</keyword>
<evidence type="ECO:0000259" key="4">
    <source>
        <dbReference type="PROSITE" id="PS01124"/>
    </source>
</evidence>
<dbReference type="PROSITE" id="PS01124">
    <property type="entry name" value="HTH_ARAC_FAMILY_2"/>
    <property type="match status" value="1"/>
</dbReference>
<evidence type="ECO:0000256" key="3">
    <source>
        <dbReference type="ARBA" id="ARBA00023163"/>
    </source>
</evidence>
<accession>A0A553SPP5</accession>
<feature type="domain" description="HTH araC/xylS-type" evidence="4">
    <location>
        <begin position="196"/>
        <end position="294"/>
    </location>
</feature>
<evidence type="ECO:0000256" key="2">
    <source>
        <dbReference type="ARBA" id="ARBA00023125"/>
    </source>
</evidence>
<keyword evidence="3" id="KW-0804">Transcription</keyword>
<dbReference type="GO" id="GO:0003700">
    <property type="term" value="F:DNA-binding transcription factor activity"/>
    <property type="evidence" value="ECO:0007669"/>
    <property type="project" value="InterPro"/>
</dbReference>
<dbReference type="InterPro" id="IPR009057">
    <property type="entry name" value="Homeodomain-like_sf"/>
</dbReference>
<protein>
    <submittedName>
        <fullName evidence="5">AraC family transcriptional regulator</fullName>
    </submittedName>
</protein>
<dbReference type="SUPFAM" id="SSF51215">
    <property type="entry name" value="Regulatory protein AraC"/>
    <property type="match status" value="1"/>
</dbReference>
<dbReference type="RefSeq" id="WP_185767168.1">
    <property type="nucleotide sequence ID" value="NZ_RIBP01000004.1"/>
</dbReference>
<evidence type="ECO:0000313" key="5">
    <source>
        <dbReference type="EMBL" id="TRZ38975.1"/>
    </source>
</evidence>
<reference evidence="6" key="1">
    <citation type="submission" date="2018-10" db="EMBL/GenBank/DDBJ databases">
        <title>FDA dAtabase for Regulatory Grade micrObial Sequences (FDA-ARGOS): Supporting development and validation of Infectious Disease Dx tests.</title>
        <authorList>
            <person name="Minogue T."/>
            <person name="Wolcott M."/>
            <person name="Wasieloski L."/>
            <person name="Aguilar W."/>
            <person name="Moore D."/>
            <person name="Tallon L."/>
            <person name="Sadzewicz L."/>
            <person name="Sengamalay N."/>
            <person name="Ott S."/>
            <person name="Godinez A."/>
            <person name="Nagaraj S."/>
            <person name="Vavikolanu K."/>
            <person name="Vyas G."/>
            <person name="Nadendla S."/>
            <person name="George J."/>
            <person name="Sichtig H."/>
        </authorList>
    </citation>
    <scope>NUCLEOTIDE SEQUENCE [LARGE SCALE GENOMIC DNA]</scope>
    <source>
        <strain evidence="6">FDAARGOS_343</strain>
    </source>
</reference>
<comment type="caution">
    <text evidence="5">The sequence shown here is derived from an EMBL/GenBank/DDBJ whole genome shotgun (WGS) entry which is preliminary data.</text>
</comment>
<name>A0A553SPP5_NIACI</name>
<dbReference type="GO" id="GO:0043565">
    <property type="term" value="F:sequence-specific DNA binding"/>
    <property type="evidence" value="ECO:0007669"/>
    <property type="project" value="InterPro"/>
</dbReference>
<proteinExistence type="predicted"/>
<dbReference type="Gene3D" id="1.10.10.60">
    <property type="entry name" value="Homeodomain-like"/>
    <property type="match status" value="2"/>
</dbReference>
<evidence type="ECO:0000313" key="6">
    <source>
        <dbReference type="Proteomes" id="UP000319837"/>
    </source>
</evidence>
<dbReference type="AlphaFoldDB" id="A0A553SPP5"/>
<keyword evidence="2" id="KW-0238">DNA-binding</keyword>
<gene>
    <name evidence="5" type="ORF">CEQ21_26830</name>
</gene>
<sequence>MIKNTYEELVNEVVHYENPLLSLKVWEINEEPAYTAAIEKETWHFHKEVEFLAIIEGNLAIQHQYQSTVIGEGDTYIMGASQPHRTCKQFEGNLRYIVFQVDLLKHFDQSILPYLHCFSEVTTPLQHLNYIFKQNDATKKQVYNLIIEIYMEAQKKEKGYEIAINAAIKKLLLLLIRNDEENLLKFADADSFTRLKPVLDYIEDHLKDKLFVEEACAILNLSYHYFIKYFKKSMGVSFIDYVNLKRIKKAELLLLTSEKSIMEISFDVGISNIAQFYKLFKRHNLCSPKEYRLRMQQNAVV</sequence>
<dbReference type="Gene3D" id="2.60.120.10">
    <property type="entry name" value="Jelly Rolls"/>
    <property type="match status" value="1"/>
</dbReference>
<dbReference type="PANTHER" id="PTHR43280:SF27">
    <property type="entry name" value="TRANSCRIPTIONAL REGULATOR MTLR"/>
    <property type="match status" value="1"/>
</dbReference>
<dbReference type="Pfam" id="PF12833">
    <property type="entry name" value="HTH_18"/>
    <property type="match status" value="1"/>
</dbReference>
<dbReference type="InterPro" id="IPR014710">
    <property type="entry name" value="RmlC-like_jellyroll"/>
</dbReference>
<dbReference type="PANTHER" id="PTHR43280">
    <property type="entry name" value="ARAC-FAMILY TRANSCRIPTIONAL REGULATOR"/>
    <property type="match status" value="1"/>
</dbReference>
<dbReference type="EMBL" id="RIBP01000004">
    <property type="protein sequence ID" value="TRZ38975.1"/>
    <property type="molecule type" value="Genomic_DNA"/>
</dbReference>
<dbReference type="SUPFAM" id="SSF46689">
    <property type="entry name" value="Homeodomain-like"/>
    <property type="match status" value="2"/>
</dbReference>
<evidence type="ECO:0000256" key="1">
    <source>
        <dbReference type="ARBA" id="ARBA00023015"/>
    </source>
</evidence>
<dbReference type="SMART" id="SM00342">
    <property type="entry name" value="HTH_ARAC"/>
    <property type="match status" value="1"/>
</dbReference>